<proteinExistence type="predicted"/>
<reference evidence="6" key="1">
    <citation type="submission" date="2021-01" db="EMBL/GenBank/DDBJ databases">
        <authorList>
            <person name="Corre E."/>
            <person name="Pelletier E."/>
            <person name="Niang G."/>
            <person name="Scheremetjew M."/>
            <person name="Finn R."/>
            <person name="Kale V."/>
            <person name="Holt S."/>
            <person name="Cochrane G."/>
            <person name="Meng A."/>
            <person name="Brown T."/>
            <person name="Cohen L."/>
        </authorList>
    </citation>
    <scope>NUCLEOTIDE SEQUENCE</scope>
    <source>
        <strain evidence="6">CCMP1795</strain>
    </source>
</reference>
<evidence type="ECO:0000256" key="4">
    <source>
        <dbReference type="SAM" id="MobiDB-lite"/>
    </source>
</evidence>
<name>A0A7S3ULA1_OXYMA</name>
<dbReference type="PIRSF" id="PIRSF005067">
    <property type="entry name" value="Tma_RNA-bind_prd"/>
    <property type="match status" value="1"/>
</dbReference>
<dbReference type="CDD" id="cd11609">
    <property type="entry name" value="MCT1_N"/>
    <property type="match status" value="1"/>
</dbReference>
<dbReference type="SUPFAM" id="SSF88697">
    <property type="entry name" value="PUA domain-like"/>
    <property type="match status" value="1"/>
</dbReference>
<keyword evidence="2 3" id="KW-0963">Cytoplasm</keyword>
<dbReference type="GO" id="GO:0003723">
    <property type="term" value="F:RNA binding"/>
    <property type="evidence" value="ECO:0007669"/>
    <property type="project" value="InterPro"/>
</dbReference>
<dbReference type="SMART" id="SM00359">
    <property type="entry name" value="PUA"/>
    <property type="match status" value="1"/>
</dbReference>
<accession>A0A7S3ULA1</accession>
<dbReference type="InterPro" id="IPR004521">
    <property type="entry name" value="Uncharacterised_CHP00451"/>
</dbReference>
<evidence type="ECO:0000256" key="2">
    <source>
        <dbReference type="ARBA" id="ARBA00022490"/>
    </source>
</evidence>
<dbReference type="InterPro" id="IPR015947">
    <property type="entry name" value="PUA-like_sf"/>
</dbReference>
<dbReference type="PANTHER" id="PTHR22798">
    <property type="entry name" value="MCT-1 PROTEIN"/>
    <property type="match status" value="1"/>
</dbReference>
<comment type="subcellular location">
    <subcellularLocation>
        <location evidence="1 3">Cytoplasm</location>
    </subcellularLocation>
</comment>
<dbReference type="Pfam" id="PF17832">
    <property type="entry name" value="Pre-PUA"/>
    <property type="match status" value="1"/>
</dbReference>
<dbReference type="EMBL" id="HBIT01005624">
    <property type="protein sequence ID" value="CAE0616903.1"/>
    <property type="molecule type" value="Transcribed_RNA"/>
</dbReference>
<dbReference type="Gene3D" id="3.10.400.20">
    <property type="match status" value="1"/>
</dbReference>
<dbReference type="CDD" id="cd21155">
    <property type="entry name" value="PUA_MCTS-1-like"/>
    <property type="match status" value="1"/>
</dbReference>
<dbReference type="AlphaFoldDB" id="A0A7S3ULA1"/>
<feature type="domain" description="PUA" evidence="5">
    <location>
        <begin position="95"/>
        <end position="173"/>
    </location>
</feature>
<evidence type="ECO:0000313" key="6">
    <source>
        <dbReference type="EMBL" id="CAE0616903.1"/>
    </source>
</evidence>
<protein>
    <recommendedName>
        <fullName evidence="5">PUA domain-containing protein</fullName>
    </recommendedName>
</protein>
<dbReference type="GO" id="GO:0005737">
    <property type="term" value="C:cytoplasm"/>
    <property type="evidence" value="ECO:0007669"/>
    <property type="project" value="UniProtKB-SubCell"/>
</dbReference>
<dbReference type="InterPro" id="IPR002478">
    <property type="entry name" value="PUA"/>
</dbReference>
<feature type="compositionally biased region" description="Polar residues" evidence="4">
    <location>
        <begin position="14"/>
        <end position="27"/>
    </location>
</feature>
<dbReference type="PANTHER" id="PTHR22798:SF0">
    <property type="entry name" value="MALIGNANT T-CELL-AMPLIFIED SEQUENCE 1"/>
    <property type="match status" value="1"/>
</dbReference>
<evidence type="ECO:0000259" key="5">
    <source>
        <dbReference type="SMART" id="SM00359"/>
    </source>
</evidence>
<gene>
    <name evidence="6" type="ORF">OMAR00292_LOCUS2779</name>
</gene>
<sequence length="183" mass="19974">MAGLFKGFTPADISGQNQPKSSQQRGIRSSIVEAYPRIEEALDTIWPKKAPVIVAKCTDHRTLLVIDGEVLFFQIWDNPWAPTLKLLHKYPSMLPKFQADRGAVKFVLNGANVMCPGLTHPDAALEDVEAGRVVALHAAGKEHAMAVGFTVMSTAEIKEKNKGIGVDNWHFLGDGLFKLGPLS</sequence>
<dbReference type="Pfam" id="PF26292">
    <property type="entry name" value="PUA_elF2D"/>
    <property type="match status" value="1"/>
</dbReference>
<organism evidence="6">
    <name type="scientific">Oxyrrhis marina</name>
    <name type="common">Dinoflagellate</name>
    <dbReference type="NCBI Taxonomy" id="2969"/>
    <lineage>
        <taxon>Eukaryota</taxon>
        <taxon>Sar</taxon>
        <taxon>Alveolata</taxon>
        <taxon>Dinophyceae</taxon>
        <taxon>Oxyrrhinales</taxon>
        <taxon>Oxyrrhinaceae</taxon>
        <taxon>Oxyrrhis</taxon>
    </lineage>
</organism>
<dbReference type="NCBIfam" id="TIGR00451">
    <property type="entry name" value="unchar_dom_2"/>
    <property type="match status" value="1"/>
</dbReference>
<feature type="region of interest" description="Disordered" evidence="4">
    <location>
        <begin position="1"/>
        <end position="27"/>
    </location>
</feature>
<evidence type="ECO:0000256" key="1">
    <source>
        <dbReference type="ARBA" id="ARBA00004496"/>
    </source>
</evidence>
<evidence type="ECO:0000256" key="3">
    <source>
        <dbReference type="PIRNR" id="PIRNR005067"/>
    </source>
</evidence>
<dbReference type="GO" id="GO:0001731">
    <property type="term" value="P:formation of translation preinitiation complex"/>
    <property type="evidence" value="ECO:0007669"/>
    <property type="project" value="TreeGrafter"/>
</dbReference>
<dbReference type="InterPro" id="IPR048248">
    <property type="entry name" value="PUA_eIF2d-like"/>
</dbReference>
<dbReference type="PROSITE" id="PS50890">
    <property type="entry name" value="PUA"/>
    <property type="match status" value="1"/>
</dbReference>
<dbReference type="InterPro" id="IPR016437">
    <property type="entry name" value="MCT-1/Tma20"/>
</dbReference>
<dbReference type="InterPro" id="IPR041366">
    <property type="entry name" value="Pre-PUA"/>
</dbReference>